<dbReference type="PANTHER" id="PTHR43625">
    <property type="entry name" value="AFLATOXIN B1 ALDEHYDE REDUCTASE"/>
    <property type="match status" value="1"/>
</dbReference>
<evidence type="ECO:0000313" key="3">
    <source>
        <dbReference type="EMBL" id="EAQ88693.1"/>
    </source>
</evidence>
<feature type="domain" description="NADP-dependent oxidoreductase" evidence="2">
    <location>
        <begin position="22"/>
        <end position="318"/>
    </location>
</feature>
<keyword evidence="1" id="KW-0560">Oxidoreductase</keyword>
<protein>
    <recommendedName>
        <fullName evidence="2">NADP-dependent oxidoreductase domain-containing protein</fullName>
    </recommendedName>
</protein>
<dbReference type="PANTHER" id="PTHR43625:SF40">
    <property type="entry name" value="ALDO-KETO REDUCTASE YAKC [NADP(+)]"/>
    <property type="match status" value="1"/>
</dbReference>
<gene>
    <name evidence="3" type="ORF">CHGG_05312</name>
</gene>
<dbReference type="InterPro" id="IPR023210">
    <property type="entry name" value="NADP_OxRdtase_dom"/>
</dbReference>
<dbReference type="Gene3D" id="3.20.20.100">
    <property type="entry name" value="NADP-dependent oxidoreductase domain"/>
    <property type="match status" value="1"/>
</dbReference>
<dbReference type="SUPFAM" id="SSF51430">
    <property type="entry name" value="NAD(P)-linked oxidoreductase"/>
    <property type="match status" value="1"/>
</dbReference>
<dbReference type="OrthoDB" id="37537at2759"/>
<evidence type="ECO:0000256" key="1">
    <source>
        <dbReference type="ARBA" id="ARBA00023002"/>
    </source>
</evidence>
<dbReference type="GO" id="GO:0005737">
    <property type="term" value="C:cytoplasm"/>
    <property type="evidence" value="ECO:0007669"/>
    <property type="project" value="TreeGrafter"/>
</dbReference>
<dbReference type="InterPro" id="IPR020471">
    <property type="entry name" value="AKR"/>
</dbReference>
<proteinExistence type="predicted"/>
<dbReference type="PRINTS" id="PR00069">
    <property type="entry name" value="ALDKETRDTASE"/>
</dbReference>
<sequence length="362" mass="40396">MSTLPNIPTRQLGRDGPTIPILGLGLMGLSSFYGTPPPDEERFKLLDRAHELGCVHWDSAALYGDSEDLLGRWFERTGKRKDIFLATKFGNYVRPDGGREFRNDPDFIRGAVKEALRRLKTDYIDLLYCHRISGKTPIEDVIETLKEFVDSGQVRSIGLSECGADTLRRAARILPIRAYQIEYSPFSMDIEQPGPPLPGNNNNNTTANNAASPSLLQTCRDLGIAVVAYCPLGRGMLTGRYTSREDFGEGDFRRAVPRFSAENFPRNMALVREMERVAARKGCSSAQLTLAWLMRQEGVFPIPGTKRVGFLEENWGANGVFEGLDGGEEREIREAVERAEVWGTRYPEAMMGGLVKDTPARE</sequence>
<dbReference type="GeneID" id="4390840"/>
<name>Q2H7Q3_CHAGB</name>
<dbReference type="InterPro" id="IPR036812">
    <property type="entry name" value="NAD(P)_OxRdtase_dom_sf"/>
</dbReference>
<dbReference type="eggNOG" id="KOG1575">
    <property type="taxonomic scope" value="Eukaryota"/>
</dbReference>
<dbReference type="Pfam" id="PF00248">
    <property type="entry name" value="Aldo_ket_red"/>
    <property type="match status" value="1"/>
</dbReference>
<dbReference type="Proteomes" id="UP000001056">
    <property type="component" value="Unassembled WGS sequence"/>
</dbReference>
<organism evidence="3 4">
    <name type="scientific">Chaetomium globosum (strain ATCC 6205 / CBS 148.51 / DSM 1962 / NBRC 6347 / NRRL 1970)</name>
    <name type="common">Soil fungus</name>
    <dbReference type="NCBI Taxonomy" id="306901"/>
    <lineage>
        <taxon>Eukaryota</taxon>
        <taxon>Fungi</taxon>
        <taxon>Dikarya</taxon>
        <taxon>Ascomycota</taxon>
        <taxon>Pezizomycotina</taxon>
        <taxon>Sordariomycetes</taxon>
        <taxon>Sordariomycetidae</taxon>
        <taxon>Sordariales</taxon>
        <taxon>Chaetomiaceae</taxon>
        <taxon>Chaetomium</taxon>
    </lineage>
</organism>
<dbReference type="InParanoid" id="Q2H7Q3"/>
<dbReference type="OMA" id="YIDLLYC"/>
<dbReference type="AlphaFoldDB" id="Q2H7Q3"/>
<reference evidence="4" key="1">
    <citation type="journal article" date="2015" name="Genome Announc.">
        <title>Draft genome sequence of the cellulolytic fungus Chaetomium globosum.</title>
        <authorList>
            <person name="Cuomo C.A."/>
            <person name="Untereiner W.A."/>
            <person name="Ma L.-J."/>
            <person name="Grabherr M."/>
            <person name="Birren B.W."/>
        </authorList>
    </citation>
    <scope>NUCLEOTIDE SEQUENCE [LARGE SCALE GENOMIC DNA]</scope>
    <source>
        <strain evidence="4">ATCC 6205 / CBS 148.51 / DSM 1962 / NBRC 6347 / NRRL 1970</strain>
    </source>
</reference>
<dbReference type="InterPro" id="IPR050791">
    <property type="entry name" value="Aldo-Keto_reductase"/>
</dbReference>
<dbReference type="RefSeq" id="XP_001221407.1">
    <property type="nucleotide sequence ID" value="XM_001221406.1"/>
</dbReference>
<keyword evidence="4" id="KW-1185">Reference proteome</keyword>
<accession>Q2H7Q3</accession>
<dbReference type="EMBL" id="CH408031">
    <property type="protein sequence ID" value="EAQ88693.1"/>
    <property type="molecule type" value="Genomic_DNA"/>
</dbReference>
<dbReference type="VEuPathDB" id="FungiDB:CHGG_05312"/>
<evidence type="ECO:0000313" key="4">
    <source>
        <dbReference type="Proteomes" id="UP000001056"/>
    </source>
</evidence>
<evidence type="ECO:0000259" key="2">
    <source>
        <dbReference type="Pfam" id="PF00248"/>
    </source>
</evidence>
<dbReference type="GO" id="GO:0016614">
    <property type="term" value="F:oxidoreductase activity, acting on CH-OH group of donors"/>
    <property type="evidence" value="ECO:0007669"/>
    <property type="project" value="EnsemblFungi"/>
</dbReference>
<dbReference type="HOGENOM" id="CLU_023205_2_1_1"/>